<reference evidence="2" key="1">
    <citation type="submission" date="2021-03" db="EMBL/GenBank/DDBJ databases">
        <authorList>
            <person name="Li Z."/>
            <person name="Yang C."/>
        </authorList>
    </citation>
    <scope>NUCLEOTIDE SEQUENCE</scope>
    <source>
        <strain evidence="2">Dzin_1.0</strain>
        <tissue evidence="2">Leaf</tissue>
    </source>
</reference>
<organism evidence="2 3">
    <name type="scientific">Dioscorea zingiberensis</name>
    <dbReference type="NCBI Taxonomy" id="325984"/>
    <lineage>
        <taxon>Eukaryota</taxon>
        <taxon>Viridiplantae</taxon>
        <taxon>Streptophyta</taxon>
        <taxon>Embryophyta</taxon>
        <taxon>Tracheophyta</taxon>
        <taxon>Spermatophyta</taxon>
        <taxon>Magnoliopsida</taxon>
        <taxon>Liliopsida</taxon>
        <taxon>Dioscoreales</taxon>
        <taxon>Dioscoreaceae</taxon>
        <taxon>Dioscorea</taxon>
    </lineage>
</organism>
<proteinExistence type="predicted"/>
<evidence type="ECO:0000256" key="1">
    <source>
        <dbReference type="SAM" id="MobiDB-lite"/>
    </source>
</evidence>
<dbReference type="AlphaFoldDB" id="A0A9D5CCI0"/>
<comment type="caution">
    <text evidence="2">The sequence shown here is derived from an EMBL/GenBank/DDBJ whole genome shotgun (WGS) entry which is preliminary data.</text>
</comment>
<sequence>MPIFNKNLAKLHTTITVGQDLWGRTTIAQSLPSNAWLGWNLLAMAITLTVRLERNRRCFHDKRRVFAKTICDIDFLTLSWFDAAHVSKKSKLVAIESIVKRSLAFTREDGQQDSPGRDFEDTQPE</sequence>
<gene>
    <name evidence="2" type="ORF">J5N97_023296</name>
</gene>
<reference evidence="2" key="2">
    <citation type="journal article" date="2022" name="Hortic Res">
        <title>The genome of Dioscorea zingiberensis sheds light on the biosynthesis, origin and evolution of the medicinally important diosgenin saponins.</title>
        <authorList>
            <person name="Li Y."/>
            <person name="Tan C."/>
            <person name="Li Z."/>
            <person name="Guo J."/>
            <person name="Li S."/>
            <person name="Chen X."/>
            <person name="Wang C."/>
            <person name="Dai X."/>
            <person name="Yang H."/>
            <person name="Song W."/>
            <person name="Hou L."/>
            <person name="Xu J."/>
            <person name="Tong Z."/>
            <person name="Xu A."/>
            <person name="Yuan X."/>
            <person name="Wang W."/>
            <person name="Yang Q."/>
            <person name="Chen L."/>
            <person name="Sun Z."/>
            <person name="Wang K."/>
            <person name="Pan B."/>
            <person name="Chen J."/>
            <person name="Bao Y."/>
            <person name="Liu F."/>
            <person name="Qi X."/>
            <person name="Gang D.R."/>
            <person name="Wen J."/>
            <person name="Li J."/>
        </authorList>
    </citation>
    <scope>NUCLEOTIDE SEQUENCE</scope>
    <source>
        <strain evidence="2">Dzin_1.0</strain>
    </source>
</reference>
<dbReference type="Proteomes" id="UP001085076">
    <property type="component" value="Miscellaneous, Linkage group lg06"/>
</dbReference>
<feature type="region of interest" description="Disordered" evidence="1">
    <location>
        <begin position="106"/>
        <end position="125"/>
    </location>
</feature>
<dbReference type="EMBL" id="JAGGNH010000006">
    <property type="protein sequence ID" value="KAJ0970419.1"/>
    <property type="molecule type" value="Genomic_DNA"/>
</dbReference>
<protein>
    <submittedName>
        <fullName evidence="2">Uncharacterized protein</fullName>
    </submittedName>
</protein>
<evidence type="ECO:0000313" key="3">
    <source>
        <dbReference type="Proteomes" id="UP001085076"/>
    </source>
</evidence>
<accession>A0A9D5CCI0</accession>
<evidence type="ECO:0000313" key="2">
    <source>
        <dbReference type="EMBL" id="KAJ0970419.1"/>
    </source>
</evidence>
<name>A0A9D5CCI0_9LILI</name>
<keyword evidence="3" id="KW-1185">Reference proteome</keyword>